<keyword evidence="2" id="KW-0732">Signal</keyword>
<organism evidence="3 4">
    <name type="scientific">Saponaria officinalis</name>
    <name type="common">Common soapwort</name>
    <name type="synonym">Lychnis saponaria</name>
    <dbReference type="NCBI Taxonomy" id="3572"/>
    <lineage>
        <taxon>Eukaryota</taxon>
        <taxon>Viridiplantae</taxon>
        <taxon>Streptophyta</taxon>
        <taxon>Embryophyta</taxon>
        <taxon>Tracheophyta</taxon>
        <taxon>Spermatophyta</taxon>
        <taxon>Magnoliopsida</taxon>
        <taxon>eudicotyledons</taxon>
        <taxon>Gunneridae</taxon>
        <taxon>Pentapetalae</taxon>
        <taxon>Caryophyllales</taxon>
        <taxon>Caryophyllaceae</taxon>
        <taxon>Caryophylleae</taxon>
        <taxon>Saponaria</taxon>
    </lineage>
</organism>
<reference evidence="3" key="1">
    <citation type="submission" date="2024-03" db="EMBL/GenBank/DDBJ databases">
        <title>WGS assembly of Saponaria officinalis var. Norfolk2.</title>
        <authorList>
            <person name="Jenkins J."/>
            <person name="Shu S."/>
            <person name="Grimwood J."/>
            <person name="Barry K."/>
            <person name="Goodstein D."/>
            <person name="Schmutz J."/>
            <person name="Leebens-Mack J."/>
            <person name="Osbourn A."/>
        </authorList>
    </citation>
    <scope>NUCLEOTIDE SEQUENCE [LARGE SCALE GENOMIC DNA]</scope>
    <source>
        <strain evidence="3">JIC</strain>
    </source>
</reference>
<keyword evidence="4" id="KW-1185">Reference proteome</keyword>
<accession>A0AAW1I4I8</accession>
<comment type="caution">
    <text evidence="3">The sequence shown here is derived from an EMBL/GenBank/DDBJ whole genome shotgun (WGS) entry which is preliminary data.</text>
</comment>
<evidence type="ECO:0000313" key="3">
    <source>
        <dbReference type="EMBL" id="KAK9684420.1"/>
    </source>
</evidence>
<feature type="signal peptide" evidence="2">
    <location>
        <begin position="1"/>
        <end position="26"/>
    </location>
</feature>
<gene>
    <name evidence="3" type="ORF">RND81_10G208800</name>
</gene>
<evidence type="ECO:0000256" key="2">
    <source>
        <dbReference type="SAM" id="SignalP"/>
    </source>
</evidence>
<proteinExistence type="predicted"/>
<dbReference type="EMBL" id="JBDFQZ010000010">
    <property type="protein sequence ID" value="KAK9684420.1"/>
    <property type="molecule type" value="Genomic_DNA"/>
</dbReference>
<feature type="region of interest" description="Disordered" evidence="1">
    <location>
        <begin position="51"/>
        <end position="78"/>
    </location>
</feature>
<evidence type="ECO:0000256" key="1">
    <source>
        <dbReference type="SAM" id="MobiDB-lite"/>
    </source>
</evidence>
<evidence type="ECO:0000313" key="4">
    <source>
        <dbReference type="Proteomes" id="UP001443914"/>
    </source>
</evidence>
<name>A0AAW1I4I8_SAPOF</name>
<feature type="region of interest" description="Disordered" evidence="1">
    <location>
        <begin position="130"/>
        <end position="170"/>
    </location>
</feature>
<feature type="chain" id="PRO_5043732643" description="Glycine-rich protein" evidence="2">
    <location>
        <begin position="27"/>
        <end position="170"/>
    </location>
</feature>
<evidence type="ECO:0008006" key="5">
    <source>
        <dbReference type="Google" id="ProtNLM"/>
    </source>
</evidence>
<feature type="compositionally biased region" description="Gly residues" evidence="1">
    <location>
        <begin position="130"/>
        <end position="149"/>
    </location>
</feature>
<sequence length="170" mass="16411">MEKKLCLVLWWLMFCGFELRFHGITGANGARTPSNDKLSVIGMKENEYSVDEKRNTNLVRPSTYGGDPDSSYGSGSGGGYGGGRGGGFGSGGGGGGGGGFGGGCGGCGGTGGGGFGGGSGSGMGNGGRGYGGGGGGGGSFGPGYGGSGPGKHYATESMRDIIVSKNSDHH</sequence>
<dbReference type="AlphaFoldDB" id="A0AAW1I4I8"/>
<dbReference type="Proteomes" id="UP001443914">
    <property type="component" value="Unassembled WGS sequence"/>
</dbReference>
<protein>
    <recommendedName>
        <fullName evidence="5">Glycine-rich protein</fullName>
    </recommendedName>
</protein>